<keyword evidence="6 11" id="KW-0822">Tryptophan biosynthesis</keyword>
<name>A0A832T6D8_9EURY</name>
<evidence type="ECO:0000313" key="14">
    <source>
        <dbReference type="EMBL" id="HII70404.1"/>
    </source>
</evidence>
<dbReference type="EMBL" id="DUJS01000004">
    <property type="protein sequence ID" value="HII70404.1"/>
    <property type="molecule type" value="Genomic_DNA"/>
</dbReference>
<evidence type="ECO:0000256" key="5">
    <source>
        <dbReference type="ARBA" id="ARBA00022723"/>
    </source>
</evidence>
<reference evidence="14" key="1">
    <citation type="journal article" date="2020" name="bioRxiv">
        <title>A rank-normalized archaeal taxonomy based on genome phylogeny resolves widespread incomplete and uneven classifications.</title>
        <authorList>
            <person name="Rinke C."/>
            <person name="Chuvochina M."/>
            <person name="Mussig A.J."/>
            <person name="Chaumeil P.-A."/>
            <person name="Waite D.W."/>
            <person name="Whitman W.B."/>
            <person name="Parks D.H."/>
            <person name="Hugenholtz P."/>
        </authorList>
    </citation>
    <scope>NUCLEOTIDE SEQUENCE</scope>
    <source>
        <strain evidence="14">UBA8853</strain>
    </source>
</reference>
<dbReference type="AlphaFoldDB" id="A0A832T6D8"/>
<evidence type="ECO:0000259" key="13">
    <source>
        <dbReference type="Pfam" id="PF04715"/>
    </source>
</evidence>
<keyword evidence="8 11" id="KW-0057">Aromatic amino acid biosynthesis</keyword>
<comment type="pathway">
    <text evidence="2 11">Amino-acid biosynthesis; L-tryptophan biosynthesis; L-tryptophan from chorismate: step 1/5.</text>
</comment>
<dbReference type="PRINTS" id="PR00095">
    <property type="entry name" value="ANTSNTHASEI"/>
</dbReference>
<evidence type="ECO:0000256" key="8">
    <source>
        <dbReference type="ARBA" id="ARBA00023141"/>
    </source>
</evidence>
<protein>
    <recommendedName>
        <fullName evidence="11">Anthranilate synthase component 1</fullName>
        <ecNumber evidence="11">4.1.3.27</ecNumber>
    </recommendedName>
</protein>
<comment type="subunit">
    <text evidence="11">Heterotetramer consisting of two non-identical subunits: a beta subunit (TrpG) and a large alpha subunit (TrpE).</text>
</comment>
<dbReference type="PANTHER" id="PTHR11236">
    <property type="entry name" value="AMINOBENZOATE/ANTHRANILATE SYNTHASE"/>
    <property type="match status" value="1"/>
</dbReference>
<dbReference type="SUPFAM" id="SSF56322">
    <property type="entry name" value="ADC synthase"/>
    <property type="match status" value="1"/>
</dbReference>
<accession>A0A832T6D8</accession>
<keyword evidence="9 11" id="KW-0456">Lyase</keyword>
<keyword evidence="4 11" id="KW-0028">Amino-acid biosynthesis</keyword>
<dbReference type="InterPro" id="IPR015890">
    <property type="entry name" value="Chorismate_C"/>
</dbReference>
<dbReference type="Proteomes" id="UP000619545">
    <property type="component" value="Unassembled WGS sequence"/>
</dbReference>
<dbReference type="InterPro" id="IPR006805">
    <property type="entry name" value="Anth_synth_I_N"/>
</dbReference>
<dbReference type="UniPathway" id="UPA00035">
    <property type="reaction ID" value="UER00040"/>
</dbReference>
<dbReference type="InterPro" id="IPR010116">
    <property type="entry name" value="Anthranilate_synth_I_arc_typ"/>
</dbReference>
<dbReference type="Gene3D" id="3.60.120.10">
    <property type="entry name" value="Anthranilate synthase"/>
    <property type="match status" value="1"/>
</dbReference>
<feature type="domain" description="Anthranilate synthase component I N-terminal" evidence="13">
    <location>
        <begin position="11"/>
        <end position="152"/>
    </location>
</feature>
<evidence type="ECO:0000256" key="1">
    <source>
        <dbReference type="ARBA" id="ARBA00001946"/>
    </source>
</evidence>
<feature type="domain" description="Chorismate-utilising enzyme C-terminal" evidence="12">
    <location>
        <begin position="197"/>
        <end position="450"/>
    </location>
</feature>
<comment type="catalytic activity">
    <reaction evidence="10 11">
        <text>chorismate + L-glutamine = anthranilate + pyruvate + L-glutamate + H(+)</text>
        <dbReference type="Rhea" id="RHEA:21732"/>
        <dbReference type="ChEBI" id="CHEBI:15361"/>
        <dbReference type="ChEBI" id="CHEBI:15378"/>
        <dbReference type="ChEBI" id="CHEBI:16567"/>
        <dbReference type="ChEBI" id="CHEBI:29748"/>
        <dbReference type="ChEBI" id="CHEBI:29985"/>
        <dbReference type="ChEBI" id="CHEBI:58359"/>
        <dbReference type="EC" id="4.1.3.27"/>
    </reaction>
</comment>
<evidence type="ECO:0000256" key="7">
    <source>
        <dbReference type="ARBA" id="ARBA00022842"/>
    </source>
</evidence>
<comment type="similarity">
    <text evidence="3 11">Belongs to the anthranilate synthase component I family.</text>
</comment>
<keyword evidence="7 11" id="KW-0460">Magnesium</keyword>
<dbReference type="GO" id="GO:0000162">
    <property type="term" value="P:L-tryptophan biosynthetic process"/>
    <property type="evidence" value="ECO:0007669"/>
    <property type="project" value="UniProtKB-UniPathway"/>
</dbReference>
<dbReference type="InterPro" id="IPR005801">
    <property type="entry name" value="ADC_synthase"/>
</dbReference>
<evidence type="ECO:0000313" key="15">
    <source>
        <dbReference type="Proteomes" id="UP000619545"/>
    </source>
</evidence>
<evidence type="ECO:0000256" key="4">
    <source>
        <dbReference type="ARBA" id="ARBA00022605"/>
    </source>
</evidence>
<evidence type="ECO:0000256" key="10">
    <source>
        <dbReference type="ARBA" id="ARBA00047683"/>
    </source>
</evidence>
<evidence type="ECO:0000256" key="9">
    <source>
        <dbReference type="ARBA" id="ARBA00023239"/>
    </source>
</evidence>
<dbReference type="PANTHER" id="PTHR11236:SF9">
    <property type="entry name" value="ANTHRANILATE SYNTHASE COMPONENT 1"/>
    <property type="match status" value="1"/>
</dbReference>
<comment type="caution">
    <text evidence="14">The sequence shown here is derived from an EMBL/GenBank/DDBJ whole genome shotgun (WGS) entry which is preliminary data.</text>
</comment>
<dbReference type="GO" id="GO:0046872">
    <property type="term" value="F:metal ion binding"/>
    <property type="evidence" value="ECO:0007669"/>
    <property type="project" value="UniProtKB-KW"/>
</dbReference>
<comment type="function">
    <text evidence="11">Part of a heterotetrameric complex that catalyzes the two-step biosynthesis of anthranilate, an intermediate in the biosynthesis of L-tryptophan. In the first step, the glutamine-binding beta subunit (TrpG) of anthranilate synthase (AS) provides the glutamine amidotransferase activity which generates ammonia as a substrate that, along with chorismate, is used in the second step, catalyzed by the large alpha subunit of AS (TrpE) to produce anthranilate. In the absence of TrpG, TrpE can synthesize anthranilate directly from chorismate and high concentrations of ammonia.</text>
</comment>
<dbReference type="InterPro" id="IPR019999">
    <property type="entry name" value="Anth_synth_I-like"/>
</dbReference>
<evidence type="ECO:0000256" key="6">
    <source>
        <dbReference type="ARBA" id="ARBA00022822"/>
    </source>
</evidence>
<dbReference type="Pfam" id="PF00425">
    <property type="entry name" value="Chorismate_bind"/>
    <property type="match status" value="1"/>
</dbReference>
<keyword evidence="5 11" id="KW-0479">Metal-binding</keyword>
<evidence type="ECO:0000256" key="2">
    <source>
        <dbReference type="ARBA" id="ARBA00004873"/>
    </source>
</evidence>
<evidence type="ECO:0000256" key="11">
    <source>
        <dbReference type="RuleBase" id="RU364045"/>
    </source>
</evidence>
<gene>
    <name evidence="11 14" type="primary">trpE</name>
    <name evidence="14" type="ORF">HA336_04135</name>
</gene>
<organism evidence="14 15">
    <name type="scientific">Methanopyrus kandleri</name>
    <dbReference type="NCBI Taxonomy" id="2320"/>
    <lineage>
        <taxon>Archaea</taxon>
        <taxon>Methanobacteriati</taxon>
        <taxon>Methanobacteriota</taxon>
        <taxon>Methanomada group</taxon>
        <taxon>Methanopyri</taxon>
        <taxon>Methanopyrales</taxon>
        <taxon>Methanopyraceae</taxon>
        <taxon>Methanopyrus</taxon>
    </lineage>
</organism>
<evidence type="ECO:0000256" key="3">
    <source>
        <dbReference type="ARBA" id="ARBA00009562"/>
    </source>
</evidence>
<dbReference type="GO" id="GO:0004049">
    <property type="term" value="F:anthranilate synthase activity"/>
    <property type="evidence" value="ECO:0007669"/>
    <property type="project" value="UniProtKB-EC"/>
</dbReference>
<comment type="cofactor">
    <cofactor evidence="1 11">
        <name>Mg(2+)</name>
        <dbReference type="ChEBI" id="CHEBI:18420"/>
    </cofactor>
</comment>
<sequence length="466" mass="52760">MTVRELDIDRSPDEVYAALRTLSSHTFLFESAEIGASGRYSFVGFSPALRIECVDGRVRVDVGDPEYADLVVEGRKETDEDHFQLMRRVFSRIPKVEGSGFVGGLVGYISYDVVEDWLDVKSTTVADPEWPSFELCLYDSVVRFDHYEDRVELISVHPDDYEVEWTAEAIEECVREVSGQTAPKVHRTGELKRDLEKEEFEGIVERAKEYIISGDIFQVVLSRRVEVRAVADPLEVYRRLRDINPSPYMYCLEFGERRIIGSSPETLVRLEGDRIITKPIAGTRPRGSTPEEDEELAREMLEDEKELAEHAMLVDLARNDVGKVSRPGTVEVTRLMEIEKYSHVQHIVSEVVGERKEGVTPWDVLRATFPAGTVSGAPKVRAMEIIDELEVYKRGPYAGGVGYVSWTGDMDFAISIRTIFSTGRRWFTQAGAGIVYDSVPENEWFETENKMKAMVGAILEETSSDK</sequence>
<dbReference type="EC" id="4.1.3.27" evidence="11"/>
<proteinExistence type="inferred from homology"/>
<dbReference type="Pfam" id="PF04715">
    <property type="entry name" value="Anth_synt_I_N"/>
    <property type="match status" value="1"/>
</dbReference>
<dbReference type="NCBIfam" id="TIGR01820">
    <property type="entry name" value="TrpE-arch"/>
    <property type="match status" value="1"/>
</dbReference>
<evidence type="ECO:0000259" key="12">
    <source>
        <dbReference type="Pfam" id="PF00425"/>
    </source>
</evidence>